<feature type="transmembrane region" description="Helical" evidence="1">
    <location>
        <begin position="865"/>
        <end position="883"/>
    </location>
</feature>
<dbReference type="AlphaFoldDB" id="A0A0F9SEH7"/>
<sequence>NVSELNYTYTEINPSRCWYSKDGGANNVSHVACGTNFTTITSTEDSNTWTLYMNDTTGNENSTSVTFFKDTIYPLISIISPVNNTNTTVTTTDVKYTYTEINCDSVWWQDGTGSNTTLASCGTNVTAPTWAEGKHNITVFMNDTANNVNQSYVSFTIDTTNPQIDYGANIEGDYANVTVSHIFNNVTVTEINEKNITFLLHNQTAQVNSTTFTDGTRTINWTGLNNEIYTYNVTIYDYAGNSNTTATRTITLDSTPPIITIAHPQSGAGYSNNDTIPLNYTVTDLLVGVDSCWYKVENSTKDLVIDNTTIASCANTTFALVGGDVDYNVTLYSNDSLNNVNSGIVEFGIRTVVPAIVLDAPSDNEWFDSGTSIYFNYTTTDADGLDTCQLWANSTGTWHKNYTWVGPTSGVQNFTTVTIPEVISIWAIWCNDTLNNNGFSVNNFTLNIDETNPQITLVYPTNTSYNAVQTELNYTYSDLYVDSCWYSTNGGSTNITRASCSNVTGLNSGQGSSTWLVGVNDSANNKNYSTVQFFVDSVNPLISYESETSADYSNLSQSNIYVNVTWTEINLANITFSLYNATATVNSTIFTIATYDINWTGLNDNDNYTYEVNITDTLNNKNYTLLRHITLDTANPVVNITTANNTVVVNTLSITIDYNISDAHLKECYFTLRTPAGLVHNYPENTSLTCLATSRSISSLFYATFVVQFWGEDFAGNLDDANLTFIAKSSSAGGGGGGEPIAEEEEQIEIPPKSFCGDNLCQLEGNEYGIKENWYNCQQDCKPFDFDALIWSFTKYCFDRDPSTVCFFTQQLFATVPGIGEEVAENITVYEDGQICFEGICERLSGKTLITNCFKEGPCFWKSNVAFMVLFLGGAGLLGFSFVKIRAPGKKVKVNPYQYVAIRYKRRKWRRR</sequence>
<organism evidence="2">
    <name type="scientific">marine sediment metagenome</name>
    <dbReference type="NCBI Taxonomy" id="412755"/>
    <lineage>
        <taxon>unclassified sequences</taxon>
        <taxon>metagenomes</taxon>
        <taxon>ecological metagenomes</taxon>
    </lineage>
</organism>
<accession>A0A0F9SEH7</accession>
<keyword evidence="1" id="KW-1133">Transmembrane helix</keyword>
<dbReference type="EMBL" id="LAZR01002041">
    <property type="protein sequence ID" value="KKN35396.1"/>
    <property type="molecule type" value="Genomic_DNA"/>
</dbReference>
<feature type="non-terminal residue" evidence="2">
    <location>
        <position position="1"/>
    </location>
</feature>
<gene>
    <name evidence="2" type="ORF">LCGC14_0784230</name>
</gene>
<keyword evidence="1" id="KW-0472">Membrane</keyword>
<evidence type="ECO:0000256" key="1">
    <source>
        <dbReference type="SAM" id="Phobius"/>
    </source>
</evidence>
<protein>
    <submittedName>
        <fullName evidence="2">Uncharacterized protein</fullName>
    </submittedName>
</protein>
<name>A0A0F9SEH7_9ZZZZ</name>
<comment type="caution">
    <text evidence="2">The sequence shown here is derived from an EMBL/GenBank/DDBJ whole genome shotgun (WGS) entry which is preliminary data.</text>
</comment>
<proteinExistence type="predicted"/>
<keyword evidence="1" id="KW-0812">Transmembrane</keyword>
<reference evidence="2" key="1">
    <citation type="journal article" date="2015" name="Nature">
        <title>Complex archaea that bridge the gap between prokaryotes and eukaryotes.</title>
        <authorList>
            <person name="Spang A."/>
            <person name="Saw J.H."/>
            <person name="Jorgensen S.L."/>
            <person name="Zaremba-Niedzwiedzka K."/>
            <person name="Martijn J."/>
            <person name="Lind A.E."/>
            <person name="van Eijk R."/>
            <person name="Schleper C."/>
            <person name="Guy L."/>
            <person name="Ettema T.J."/>
        </authorList>
    </citation>
    <scope>NUCLEOTIDE SEQUENCE</scope>
</reference>
<evidence type="ECO:0000313" key="2">
    <source>
        <dbReference type="EMBL" id="KKN35396.1"/>
    </source>
</evidence>